<dbReference type="GO" id="GO:0070187">
    <property type="term" value="C:shelterin complex"/>
    <property type="evidence" value="ECO:0007669"/>
    <property type="project" value="TreeGrafter"/>
</dbReference>
<reference evidence="9" key="2">
    <citation type="submission" date="2015-01" db="EMBL/GenBank/DDBJ databases">
        <title>Evolutionary Origins and Diversification of the Mycorrhizal Mutualists.</title>
        <authorList>
            <consortium name="DOE Joint Genome Institute"/>
            <consortium name="Mycorrhizal Genomics Consortium"/>
            <person name="Kohler A."/>
            <person name="Kuo A."/>
            <person name="Nagy L.G."/>
            <person name="Floudas D."/>
            <person name="Copeland A."/>
            <person name="Barry K.W."/>
            <person name="Cichocki N."/>
            <person name="Veneault-Fourrey C."/>
            <person name="LaButti K."/>
            <person name="Lindquist E.A."/>
            <person name="Lipzen A."/>
            <person name="Lundell T."/>
            <person name="Morin E."/>
            <person name="Murat C."/>
            <person name="Riley R."/>
            <person name="Ohm R."/>
            <person name="Sun H."/>
            <person name="Tunlid A."/>
            <person name="Henrissat B."/>
            <person name="Grigoriev I.V."/>
            <person name="Hibbett D.S."/>
            <person name="Martin F."/>
        </authorList>
    </citation>
    <scope>NUCLEOTIDE SEQUENCE [LARGE SCALE GENOMIC DNA]</scope>
    <source>
        <strain evidence="9">F 1598</strain>
    </source>
</reference>
<evidence type="ECO:0000259" key="7">
    <source>
        <dbReference type="Pfam" id="PF08914"/>
    </source>
</evidence>
<dbReference type="HOGENOM" id="CLU_691004_0_0_1"/>
<dbReference type="InterPro" id="IPR039595">
    <property type="entry name" value="TE2IP/Rap1"/>
</dbReference>
<dbReference type="OrthoDB" id="435460at2759"/>
<keyword evidence="3 5" id="KW-0779">Telomere</keyword>
<comment type="subunit">
    <text evidence="5">Homodimer.</text>
</comment>
<dbReference type="CDD" id="cd11655">
    <property type="entry name" value="rap1_myb-like"/>
    <property type="match status" value="1"/>
</dbReference>
<dbReference type="EMBL" id="KN833006">
    <property type="protein sequence ID" value="KIM80068.1"/>
    <property type="molecule type" value="Genomic_DNA"/>
</dbReference>
<dbReference type="InterPro" id="IPR015010">
    <property type="entry name" value="TERF2IP_Myb"/>
</dbReference>
<comment type="similarity">
    <text evidence="1 5">Belongs to the RAP1 family.</text>
</comment>
<dbReference type="PANTHER" id="PTHR16466">
    <property type="entry name" value="TELOMERE REPEAT-BINDING FACTOR 2-INTERACTING PROTEIN 1"/>
    <property type="match status" value="1"/>
</dbReference>
<comment type="subcellular location">
    <subcellularLocation>
        <location evidence="5">Nucleus</location>
    </subcellularLocation>
    <subcellularLocation>
        <location evidence="5">Chromosome</location>
        <location evidence="5">Telomere</location>
    </subcellularLocation>
</comment>
<evidence type="ECO:0000256" key="1">
    <source>
        <dbReference type="ARBA" id="ARBA00010467"/>
    </source>
</evidence>
<evidence type="ECO:0000256" key="2">
    <source>
        <dbReference type="ARBA" id="ARBA00022454"/>
    </source>
</evidence>
<feature type="compositionally biased region" description="Acidic residues" evidence="6">
    <location>
        <begin position="14"/>
        <end position="24"/>
    </location>
</feature>
<dbReference type="GO" id="GO:0042162">
    <property type="term" value="F:telomeric DNA binding"/>
    <property type="evidence" value="ECO:0007669"/>
    <property type="project" value="TreeGrafter"/>
</dbReference>
<dbReference type="SUPFAM" id="SSF46689">
    <property type="entry name" value="Homeodomain-like"/>
    <property type="match status" value="1"/>
</dbReference>
<evidence type="ECO:0000313" key="9">
    <source>
        <dbReference type="Proteomes" id="UP000054166"/>
    </source>
</evidence>
<dbReference type="Gene3D" id="1.10.10.60">
    <property type="entry name" value="Homeodomain-like"/>
    <property type="match status" value="1"/>
</dbReference>
<reference evidence="8 9" key="1">
    <citation type="submission" date="2014-04" db="EMBL/GenBank/DDBJ databases">
        <authorList>
            <consortium name="DOE Joint Genome Institute"/>
            <person name="Kuo A."/>
            <person name="Tarkka M."/>
            <person name="Buscot F."/>
            <person name="Kohler A."/>
            <person name="Nagy L.G."/>
            <person name="Floudas D."/>
            <person name="Copeland A."/>
            <person name="Barry K.W."/>
            <person name="Cichocki N."/>
            <person name="Veneault-Fourrey C."/>
            <person name="LaButti K."/>
            <person name="Lindquist E.A."/>
            <person name="Lipzen A."/>
            <person name="Lundell T."/>
            <person name="Morin E."/>
            <person name="Murat C."/>
            <person name="Sun H."/>
            <person name="Tunlid A."/>
            <person name="Henrissat B."/>
            <person name="Grigoriev I.V."/>
            <person name="Hibbett D.S."/>
            <person name="Martin F."/>
            <person name="Nordberg H.P."/>
            <person name="Cantor M.N."/>
            <person name="Hua S.X."/>
        </authorList>
    </citation>
    <scope>NUCLEOTIDE SEQUENCE [LARGE SCALE GENOMIC DNA]</scope>
    <source>
        <strain evidence="8 9">F 1598</strain>
    </source>
</reference>
<dbReference type="STRING" id="765440.A0A0C3B1I7"/>
<feature type="compositionally biased region" description="Polar residues" evidence="6">
    <location>
        <begin position="334"/>
        <end position="345"/>
    </location>
</feature>
<organism evidence="8 9">
    <name type="scientific">Piloderma croceum (strain F 1598)</name>
    <dbReference type="NCBI Taxonomy" id="765440"/>
    <lineage>
        <taxon>Eukaryota</taxon>
        <taxon>Fungi</taxon>
        <taxon>Dikarya</taxon>
        <taxon>Basidiomycota</taxon>
        <taxon>Agaricomycotina</taxon>
        <taxon>Agaricomycetes</taxon>
        <taxon>Agaricomycetidae</taxon>
        <taxon>Atheliales</taxon>
        <taxon>Atheliaceae</taxon>
        <taxon>Piloderma</taxon>
    </lineage>
</organism>
<protein>
    <recommendedName>
        <fullName evidence="5">DNA-binding protein RAP1</fullName>
    </recommendedName>
</protein>
<gene>
    <name evidence="8" type="ORF">PILCRDRAFT_543407</name>
</gene>
<dbReference type="GO" id="GO:0010833">
    <property type="term" value="P:telomere maintenance via telomere lengthening"/>
    <property type="evidence" value="ECO:0007669"/>
    <property type="project" value="UniProtKB-UniRule"/>
</dbReference>
<name>A0A0C3B1I7_PILCF</name>
<feature type="region of interest" description="Disordered" evidence="6">
    <location>
        <begin position="246"/>
        <end position="356"/>
    </location>
</feature>
<keyword evidence="9" id="KW-1185">Reference proteome</keyword>
<evidence type="ECO:0000256" key="6">
    <source>
        <dbReference type="SAM" id="MobiDB-lite"/>
    </source>
</evidence>
<keyword evidence="2 5" id="KW-0158">Chromosome</keyword>
<feature type="compositionally biased region" description="Low complexity" evidence="6">
    <location>
        <begin position="25"/>
        <end position="35"/>
    </location>
</feature>
<dbReference type="InterPro" id="IPR009057">
    <property type="entry name" value="Homeodomain-like_sf"/>
</dbReference>
<feature type="domain" description="TERF2-interacting telomeric protein 1 Myb" evidence="7">
    <location>
        <begin position="165"/>
        <end position="225"/>
    </location>
</feature>
<sequence length="399" mass="45401">MPRPRPPASIASQQEDDDDDENGDGQDSQSDSSSGPDEDPLVKLFCLDGHPCRFFLHKSMTDEMKKKAVKKISAHGGQTTIHERKAHVILVSEARLHMDLAIMQLHYDANEDRVLQNIYVEPHTFLTKCIDMRHFKLGKDKRIKMGMPGPRPRGQGKITRRRVEYTDDDDDHLCYYLARRTPDPNEGGRMGNAIYMVLERLGRGNKQHWSNRHTWQSWRNRYSKNREVMDERIAECVTRIGRNGKGEYQRARKAPRSRRARASERKGQMSESDEASESDSTDPESEEEDELPDEVEEDELWDDDGQGNQNYNDNDNEEDYTSAHAACTEVDEGTGQSCRGESTSEPAEGQREWSGSENVCHPYLECPSCIGGASSTVRSSEIIREYKGKVQVDGTCLRA</sequence>
<feature type="region of interest" description="Disordered" evidence="6">
    <location>
        <begin position="1"/>
        <end position="40"/>
    </location>
</feature>
<dbReference type="Proteomes" id="UP000054166">
    <property type="component" value="Unassembled WGS sequence"/>
</dbReference>
<evidence type="ECO:0000313" key="8">
    <source>
        <dbReference type="EMBL" id="KIM80068.1"/>
    </source>
</evidence>
<dbReference type="Pfam" id="PF08914">
    <property type="entry name" value="Myb_Rap1"/>
    <property type="match status" value="1"/>
</dbReference>
<dbReference type="GO" id="GO:0031848">
    <property type="term" value="P:protection from non-homologous end joining at telomere"/>
    <property type="evidence" value="ECO:0007669"/>
    <property type="project" value="TreeGrafter"/>
</dbReference>
<proteinExistence type="inferred from homology"/>
<accession>A0A0C3B1I7</accession>
<evidence type="ECO:0000256" key="5">
    <source>
        <dbReference type="RuleBase" id="RU367107"/>
    </source>
</evidence>
<feature type="compositionally biased region" description="Acidic residues" evidence="6">
    <location>
        <begin position="271"/>
        <end position="305"/>
    </location>
</feature>
<dbReference type="AlphaFoldDB" id="A0A0C3B1I7"/>
<comment type="function">
    <text evidence="5">Involved in the regulation of telomere length, clustering and has a specific role in telomere position effect (TPE).</text>
</comment>
<keyword evidence="4 5" id="KW-0539">Nucleus</keyword>
<dbReference type="InParanoid" id="A0A0C3B1I7"/>
<feature type="compositionally biased region" description="Basic residues" evidence="6">
    <location>
        <begin position="251"/>
        <end position="260"/>
    </location>
</feature>
<dbReference type="PANTHER" id="PTHR16466:SF6">
    <property type="entry name" value="TELOMERIC REPEAT-BINDING FACTOR 2-INTERACTING PROTEIN 1"/>
    <property type="match status" value="1"/>
</dbReference>
<evidence type="ECO:0000256" key="3">
    <source>
        <dbReference type="ARBA" id="ARBA00022895"/>
    </source>
</evidence>
<evidence type="ECO:0000256" key="4">
    <source>
        <dbReference type="ARBA" id="ARBA00023242"/>
    </source>
</evidence>